<sequence length="169" mass="18471">MSLLGVFGILSMVLCILLAFYMKWNQERIQLMLQEGWRKTGFFILGLNGLLAACALLGVAGSSDITPYLSIPAAACWGISSVSIWRMLGACRTEGMGGRLRRGLLGSVPYLMLFVLFLYECVTKSFEQMLLAVIGCICAFLAWGGTIFFTVWYRPAEGGQSIEGASESI</sequence>
<dbReference type="AlphaFoldDB" id="A0AA41X9Q5"/>
<dbReference type="RefSeq" id="WP_254759407.1">
    <property type="nucleotide sequence ID" value="NZ_JANCLT010000006.1"/>
</dbReference>
<evidence type="ECO:0000313" key="3">
    <source>
        <dbReference type="Proteomes" id="UP001156102"/>
    </source>
</evidence>
<keyword evidence="1" id="KW-0812">Transmembrane</keyword>
<protein>
    <submittedName>
        <fullName evidence="2">Uncharacterized protein</fullName>
    </submittedName>
</protein>
<keyword evidence="1" id="KW-0472">Membrane</keyword>
<dbReference type="EMBL" id="JANCLT010000006">
    <property type="protein sequence ID" value="MCP8969485.1"/>
    <property type="molecule type" value="Genomic_DNA"/>
</dbReference>
<feature type="transmembrane region" description="Helical" evidence="1">
    <location>
        <begin position="6"/>
        <end position="22"/>
    </location>
</feature>
<accession>A0AA41X9Q5</accession>
<organism evidence="2 3">
    <name type="scientific">Ectobacillus ponti</name>
    <dbReference type="NCBI Taxonomy" id="2961894"/>
    <lineage>
        <taxon>Bacteria</taxon>
        <taxon>Bacillati</taxon>
        <taxon>Bacillota</taxon>
        <taxon>Bacilli</taxon>
        <taxon>Bacillales</taxon>
        <taxon>Bacillaceae</taxon>
        <taxon>Ectobacillus</taxon>
    </lineage>
</organism>
<feature type="transmembrane region" description="Helical" evidence="1">
    <location>
        <begin position="68"/>
        <end position="88"/>
    </location>
</feature>
<evidence type="ECO:0000313" key="2">
    <source>
        <dbReference type="EMBL" id="MCP8969485.1"/>
    </source>
</evidence>
<keyword evidence="1" id="KW-1133">Transmembrane helix</keyword>
<dbReference type="Proteomes" id="UP001156102">
    <property type="component" value="Unassembled WGS sequence"/>
</dbReference>
<reference evidence="2" key="1">
    <citation type="submission" date="2022-07" db="EMBL/GenBank/DDBJ databases">
        <authorList>
            <person name="Li W.-J."/>
            <person name="Deng Q.-Q."/>
        </authorList>
    </citation>
    <scope>NUCLEOTIDE SEQUENCE</scope>
    <source>
        <strain evidence="2">SYSU M60031</strain>
    </source>
</reference>
<comment type="caution">
    <text evidence="2">The sequence shown here is derived from an EMBL/GenBank/DDBJ whole genome shotgun (WGS) entry which is preliminary data.</text>
</comment>
<keyword evidence="3" id="KW-1185">Reference proteome</keyword>
<evidence type="ECO:0000256" key="1">
    <source>
        <dbReference type="SAM" id="Phobius"/>
    </source>
</evidence>
<feature type="transmembrane region" description="Helical" evidence="1">
    <location>
        <begin position="42"/>
        <end position="62"/>
    </location>
</feature>
<name>A0AA41X9Q5_9BACI</name>
<feature type="transmembrane region" description="Helical" evidence="1">
    <location>
        <begin position="131"/>
        <end position="153"/>
    </location>
</feature>
<gene>
    <name evidence="2" type="ORF">NK662_13195</name>
</gene>
<proteinExistence type="predicted"/>
<feature type="transmembrane region" description="Helical" evidence="1">
    <location>
        <begin position="100"/>
        <end position="119"/>
    </location>
</feature>